<name>A0A9P5TVT7_9AGAR</name>
<protein>
    <recommendedName>
        <fullName evidence="1">F-box domain-containing protein</fullName>
    </recommendedName>
</protein>
<dbReference type="InterPro" id="IPR036047">
    <property type="entry name" value="F-box-like_dom_sf"/>
</dbReference>
<dbReference type="Pfam" id="PF12937">
    <property type="entry name" value="F-box-like"/>
    <property type="match status" value="1"/>
</dbReference>
<dbReference type="InterPro" id="IPR032675">
    <property type="entry name" value="LRR_dom_sf"/>
</dbReference>
<organism evidence="2 3">
    <name type="scientific">Rhodocollybia butyracea</name>
    <dbReference type="NCBI Taxonomy" id="206335"/>
    <lineage>
        <taxon>Eukaryota</taxon>
        <taxon>Fungi</taxon>
        <taxon>Dikarya</taxon>
        <taxon>Basidiomycota</taxon>
        <taxon>Agaricomycotina</taxon>
        <taxon>Agaricomycetes</taxon>
        <taxon>Agaricomycetidae</taxon>
        <taxon>Agaricales</taxon>
        <taxon>Marasmiineae</taxon>
        <taxon>Omphalotaceae</taxon>
        <taxon>Rhodocollybia</taxon>
    </lineage>
</organism>
<sequence>MSFANHDEPFDVVTIIEKLRTWYYPATVGELSRVMVTQKMVQDDIADHDEKLDQLHTSYDGDLERLLMKRDCLSSSRQGLIHYAAKLSGLLSPIRRVPNEILCQIFLYCCAENDMTNGKPGEALTLSSVCTRFREVAISSPALWSNITALFPAAEHYDYRNRQQETKLSSLIQLYLDRSKDRPLTLDLNIEERYHLPNRPSLQLLTREFNRWKHLVLRGYSFSTDPLCPSRDCLPSPSLESLEFRYGVVNYVLDLTNNWKSLTHLRYPTTLKLDNFWRALELCTNLHSLAVQAWNTDRVTASNHPPRILPTLSSLAVINCEFDKLDDSLECIISSLTTPNLSELVLEQRNEGAVEYPRQSFHHINLFFERSQLCSLTSLVIQGLYISDRDMVALLLQVSSLETLSIHDPAFPDLIRSPNPISKSFIESLHAGRQSAFRPSVEPLLPKLRELTLKVTAQGFDPSSFVDTIASRWLPDQTSARELGLVCLRSVELHLPGTVDTKPYELLRQFDEAGLRVVVKCRGVDGILFEVG</sequence>
<dbReference type="Gene3D" id="3.80.10.10">
    <property type="entry name" value="Ribonuclease Inhibitor"/>
    <property type="match status" value="1"/>
</dbReference>
<dbReference type="SUPFAM" id="SSF81383">
    <property type="entry name" value="F-box domain"/>
    <property type="match status" value="1"/>
</dbReference>
<reference evidence="2" key="1">
    <citation type="submission" date="2020-11" db="EMBL/GenBank/DDBJ databases">
        <authorList>
            <consortium name="DOE Joint Genome Institute"/>
            <person name="Ahrendt S."/>
            <person name="Riley R."/>
            <person name="Andreopoulos W."/>
            <person name="Labutti K."/>
            <person name="Pangilinan J."/>
            <person name="Ruiz-Duenas F.J."/>
            <person name="Barrasa J.M."/>
            <person name="Sanchez-Garcia M."/>
            <person name="Camarero S."/>
            <person name="Miyauchi S."/>
            <person name="Serrano A."/>
            <person name="Linde D."/>
            <person name="Babiker R."/>
            <person name="Drula E."/>
            <person name="Ayuso-Fernandez I."/>
            <person name="Pacheco R."/>
            <person name="Padilla G."/>
            <person name="Ferreira P."/>
            <person name="Barriuso J."/>
            <person name="Kellner H."/>
            <person name="Castanera R."/>
            <person name="Alfaro M."/>
            <person name="Ramirez L."/>
            <person name="Pisabarro A.G."/>
            <person name="Kuo A."/>
            <person name="Tritt A."/>
            <person name="Lipzen A."/>
            <person name="He G."/>
            <person name="Yan M."/>
            <person name="Ng V."/>
            <person name="Cullen D."/>
            <person name="Martin F."/>
            <person name="Rosso M.-N."/>
            <person name="Henrissat B."/>
            <person name="Hibbett D."/>
            <person name="Martinez A.T."/>
            <person name="Grigoriev I.V."/>
        </authorList>
    </citation>
    <scope>NUCLEOTIDE SEQUENCE</scope>
    <source>
        <strain evidence="2">AH 40177</strain>
    </source>
</reference>
<dbReference type="SUPFAM" id="SSF52047">
    <property type="entry name" value="RNI-like"/>
    <property type="match status" value="1"/>
</dbReference>
<accession>A0A9P5TVT7</accession>
<dbReference type="Gene3D" id="1.20.1280.50">
    <property type="match status" value="1"/>
</dbReference>
<feature type="domain" description="F-box" evidence="1">
    <location>
        <begin position="95"/>
        <end position="147"/>
    </location>
</feature>
<gene>
    <name evidence="2" type="ORF">BDP27DRAFT_1409021</name>
</gene>
<comment type="caution">
    <text evidence="2">The sequence shown here is derived from an EMBL/GenBank/DDBJ whole genome shotgun (WGS) entry which is preliminary data.</text>
</comment>
<proteinExistence type="predicted"/>
<evidence type="ECO:0000259" key="1">
    <source>
        <dbReference type="Pfam" id="PF12937"/>
    </source>
</evidence>
<dbReference type="AlphaFoldDB" id="A0A9P5TVT7"/>
<dbReference type="OrthoDB" id="3266451at2759"/>
<evidence type="ECO:0000313" key="3">
    <source>
        <dbReference type="Proteomes" id="UP000772434"/>
    </source>
</evidence>
<dbReference type="EMBL" id="JADNRY010000489">
    <property type="protein sequence ID" value="KAF9048167.1"/>
    <property type="molecule type" value="Genomic_DNA"/>
</dbReference>
<dbReference type="InterPro" id="IPR001810">
    <property type="entry name" value="F-box_dom"/>
</dbReference>
<keyword evidence="3" id="KW-1185">Reference proteome</keyword>
<evidence type="ECO:0000313" key="2">
    <source>
        <dbReference type="EMBL" id="KAF9048167.1"/>
    </source>
</evidence>
<dbReference type="Proteomes" id="UP000772434">
    <property type="component" value="Unassembled WGS sequence"/>
</dbReference>